<dbReference type="GO" id="GO:0034707">
    <property type="term" value="C:chloride channel complex"/>
    <property type="evidence" value="ECO:0007669"/>
    <property type="project" value="UniProtKB-KW"/>
</dbReference>
<evidence type="ECO:0000313" key="17">
    <source>
        <dbReference type="EMBL" id="ELU02185.1"/>
    </source>
</evidence>
<keyword evidence="19" id="KW-1185">Reference proteome</keyword>
<feature type="region of interest" description="Disordered" evidence="15">
    <location>
        <begin position="785"/>
        <end position="809"/>
    </location>
</feature>
<dbReference type="OMA" id="RILPIRY"/>
<evidence type="ECO:0000256" key="6">
    <source>
        <dbReference type="ARBA" id="ARBA00022989"/>
    </source>
</evidence>
<dbReference type="FunCoup" id="R7U737">
    <property type="interactions" value="27"/>
</dbReference>
<dbReference type="FunFam" id="1.10.3080.10:FF:000003">
    <property type="entry name" value="Chloride channel 2"/>
    <property type="match status" value="1"/>
</dbReference>
<dbReference type="PANTHER" id="PTHR45720:SF10">
    <property type="entry name" value="CHLORIDE CHANNEL PROTEIN 2"/>
    <property type="match status" value="1"/>
</dbReference>
<feature type="domain" description="CBS" evidence="16">
    <location>
        <begin position="557"/>
        <end position="615"/>
    </location>
</feature>
<evidence type="ECO:0000313" key="19">
    <source>
        <dbReference type="Proteomes" id="UP000014760"/>
    </source>
</evidence>
<dbReference type="PANTHER" id="PTHR45720">
    <property type="entry name" value="CHLORIDE CHANNEL PROTEIN 2"/>
    <property type="match status" value="1"/>
</dbReference>
<evidence type="ECO:0000256" key="10">
    <source>
        <dbReference type="ARBA" id="ARBA00023173"/>
    </source>
</evidence>
<dbReference type="Pfam" id="PF00571">
    <property type="entry name" value="CBS"/>
    <property type="match status" value="1"/>
</dbReference>
<dbReference type="InterPro" id="IPR001807">
    <property type="entry name" value="ClC"/>
</dbReference>
<dbReference type="CDD" id="cd03683">
    <property type="entry name" value="ClC_1_like"/>
    <property type="match status" value="1"/>
</dbReference>
<reference evidence="19" key="1">
    <citation type="submission" date="2012-12" db="EMBL/GenBank/DDBJ databases">
        <authorList>
            <person name="Hellsten U."/>
            <person name="Grimwood J."/>
            <person name="Chapman J.A."/>
            <person name="Shapiro H."/>
            <person name="Aerts A."/>
            <person name="Otillar R.P."/>
            <person name="Terry A.Y."/>
            <person name="Boore J.L."/>
            <person name="Simakov O."/>
            <person name="Marletaz F."/>
            <person name="Cho S.-J."/>
            <person name="Edsinger-Gonzales E."/>
            <person name="Havlak P."/>
            <person name="Kuo D.-H."/>
            <person name="Larsson T."/>
            <person name="Lv J."/>
            <person name="Arendt D."/>
            <person name="Savage R."/>
            <person name="Osoegawa K."/>
            <person name="de Jong P."/>
            <person name="Lindberg D.R."/>
            <person name="Seaver E.C."/>
            <person name="Weisblat D.A."/>
            <person name="Putnam N.H."/>
            <person name="Grigoriev I.V."/>
            <person name="Rokhsar D.S."/>
        </authorList>
    </citation>
    <scope>NUCLEOTIDE SEQUENCE</scope>
    <source>
        <strain evidence="19">I ESC-2004</strain>
    </source>
</reference>
<dbReference type="STRING" id="283909.R7U737"/>
<dbReference type="FunFam" id="3.10.580.10:FF:000032">
    <property type="entry name" value="Chloride channel protein"/>
    <property type="match status" value="1"/>
</dbReference>
<reference evidence="17 19" key="2">
    <citation type="journal article" date="2013" name="Nature">
        <title>Insights into bilaterian evolution from three spiralian genomes.</title>
        <authorList>
            <person name="Simakov O."/>
            <person name="Marletaz F."/>
            <person name="Cho S.J."/>
            <person name="Edsinger-Gonzales E."/>
            <person name="Havlak P."/>
            <person name="Hellsten U."/>
            <person name="Kuo D.H."/>
            <person name="Larsson T."/>
            <person name="Lv J."/>
            <person name="Arendt D."/>
            <person name="Savage R."/>
            <person name="Osoegawa K."/>
            <person name="de Jong P."/>
            <person name="Grimwood J."/>
            <person name="Chapman J.A."/>
            <person name="Shapiro H."/>
            <person name="Aerts A."/>
            <person name="Otillar R.P."/>
            <person name="Terry A.Y."/>
            <person name="Boore J.L."/>
            <person name="Grigoriev I.V."/>
            <person name="Lindberg D.R."/>
            <person name="Seaver E.C."/>
            <person name="Weisblat D.A."/>
            <person name="Putnam N.H."/>
            <person name="Rokhsar D.S."/>
        </authorList>
    </citation>
    <scope>NUCLEOTIDE SEQUENCE</scope>
    <source>
        <strain evidence="17 19">I ESC-2004</strain>
    </source>
</reference>
<feature type="transmembrane region" description="Helical" evidence="14">
    <location>
        <begin position="506"/>
        <end position="525"/>
    </location>
</feature>
<dbReference type="EMBL" id="AMQN01008967">
    <property type="status" value="NOT_ANNOTATED_CDS"/>
    <property type="molecule type" value="Genomic_DNA"/>
</dbReference>
<keyword evidence="2 14" id="KW-0813">Transport</keyword>
<dbReference type="InterPro" id="IPR000644">
    <property type="entry name" value="CBS_dom"/>
</dbReference>
<comment type="subcellular location">
    <subcellularLocation>
        <location evidence="1 14">Membrane</location>
        <topology evidence="1 14">Multi-pass membrane protein</topology>
    </subcellularLocation>
</comment>
<feature type="transmembrane region" description="Helical" evidence="14">
    <location>
        <begin position="293"/>
        <end position="318"/>
    </location>
</feature>
<evidence type="ECO:0000256" key="3">
    <source>
        <dbReference type="ARBA" id="ARBA00022692"/>
    </source>
</evidence>
<keyword evidence="6 14" id="KW-1133">Transmembrane helix</keyword>
<accession>R7U737</accession>
<dbReference type="InterPro" id="IPR014743">
    <property type="entry name" value="Cl-channel_core"/>
</dbReference>
<feature type="region of interest" description="Disordered" evidence="15">
    <location>
        <begin position="630"/>
        <end position="682"/>
    </location>
</feature>
<proteinExistence type="inferred from homology"/>
<evidence type="ECO:0000256" key="12">
    <source>
        <dbReference type="ARBA" id="ARBA00023303"/>
    </source>
</evidence>
<evidence type="ECO:0000256" key="1">
    <source>
        <dbReference type="ARBA" id="ARBA00004141"/>
    </source>
</evidence>
<keyword evidence="10" id="KW-0869">Chloride channel</keyword>
<evidence type="ECO:0000256" key="11">
    <source>
        <dbReference type="ARBA" id="ARBA00023214"/>
    </source>
</evidence>
<evidence type="ECO:0000256" key="7">
    <source>
        <dbReference type="ARBA" id="ARBA00023065"/>
    </source>
</evidence>
<dbReference type="Gene3D" id="3.10.580.10">
    <property type="entry name" value="CBS-domain"/>
    <property type="match status" value="2"/>
</dbReference>
<keyword evidence="9 14" id="KW-0472">Membrane</keyword>
<feature type="transmembrane region" description="Helical" evidence="14">
    <location>
        <begin position="68"/>
        <end position="90"/>
    </location>
</feature>
<sequence length="809" mass="89563">MYGKYSRDLGEFAKTEAARISSKSWKPEETPSGFTLYYRSSKCRSCHKCLFCTREAVTSLIVKIGEDWIFLTLLGVIMALLSFLMDYVIGKCQTARQWMFEELEFSVAAQFITWILFPFVFICFSTGFVHIVGSNAIGSGIPEMKTILRGVVLKEYLTFRTLVSKVVGLCTSLGCGLPVGKEGPFVHVASIVASLLGKFLTSFKGIYDNESRSSEMLAAACAVGVACTFAAPIGGVLFSIEVTATYFAVRNYWRGFYSAVCGAFVFRLLAIWFKDEETLTALFKTSLRQDFPFDIAELLSFAIIGIVCGFAGALFVYTHRKFVEFIRKQKKVSSFLQRNRFIFPGVVSTLIMSFLFPPGLGQFMAGQLTNHDAVNELFSNFTWSLRNPDSAYEEEILDHWEGPLGNVYVSLVLFMTMRFWMTAVSITLPVPAGVFMPVFTIGAAFGRLMGECMAVWFPGGLGGHVVVPGGYAIVGAAALSGSVTHTISTSVIVFELTGQMGHVLPCVIAVLISNAVATALTPSIYDSLIQIKKLPYLPDIINPDAINAHRIFVDSFMVRDLEFLSSDSTYAEARDLLQRFRFRAFPLIDTRDNMILLGSIQRNELLRMLDDQLTLPSKVAYFEKRNTQLLPDDTTGGATGQGPPPVRSDSVLSGGSQRFAVNRVQSSNGETESERETEDSRHVQFKTTLDLSLLTPEEEELWENAQLNREIDYEAYQIDPAPFQLVEKTSLYKVHSLFSLLSLNHAYVTNTGRLVGIVSLKEVRSAIQGYTMSSANRKASMATTLLKTPSERSPESADIEMQSPGMSSA</sequence>
<gene>
    <name evidence="17" type="ORF">CAPTEDRAFT_218810</name>
</gene>
<dbReference type="InterPro" id="IPR050970">
    <property type="entry name" value="Cl_channel_volt-gated"/>
</dbReference>
<dbReference type="SUPFAM" id="SSF81340">
    <property type="entry name" value="Clc chloride channel"/>
    <property type="match status" value="1"/>
</dbReference>
<dbReference type="GO" id="GO:0005886">
    <property type="term" value="C:plasma membrane"/>
    <property type="evidence" value="ECO:0007669"/>
    <property type="project" value="TreeGrafter"/>
</dbReference>
<evidence type="ECO:0000313" key="18">
    <source>
        <dbReference type="EnsemblMetazoa" id="CapteP218810"/>
    </source>
</evidence>
<evidence type="ECO:0000259" key="16">
    <source>
        <dbReference type="PROSITE" id="PS51371"/>
    </source>
</evidence>
<keyword evidence="12" id="KW-0407">Ion channel</keyword>
<evidence type="ECO:0000256" key="5">
    <source>
        <dbReference type="ARBA" id="ARBA00022882"/>
    </source>
</evidence>
<protein>
    <recommendedName>
        <fullName evidence="14">Chloride channel protein</fullName>
    </recommendedName>
</protein>
<dbReference type="Gene3D" id="1.10.3080.10">
    <property type="entry name" value="Clc chloride channel"/>
    <property type="match status" value="1"/>
</dbReference>
<comment type="caution">
    <text evidence="14">Lacks conserved residue(s) required for the propagation of feature annotation.</text>
</comment>
<dbReference type="OrthoDB" id="4564at2759"/>
<dbReference type="Proteomes" id="UP000014760">
    <property type="component" value="Unassembled WGS sequence"/>
</dbReference>
<feature type="transmembrane region" description="Helical" evidence="14">
    <location>
        <begin position="111"/>
        <end position="132"/>
    </location>
</feature>
<keyword evidence="8 13" id="KW-0129">CBS domain</keyword>
<evidence type="ECO:0000256" key="14">
    <source>
        <dbReference type="RuleBase" id="RU361221"/>
    </source>
</evidence>
<evidence type="ECO:0000256" key="13">
    <source>
        <dbReference type="PROSITE-ProRule" id="PRU00703"/>
    </source>
</evidence>
<feature type="transmembrane region" description="Helical" evidence="14">
    <location>
        <begin position="469"/>
        <end position="494"/>
    </location>
</feature>
<organism evidence="17">
    <name type="scientific">Capitella teleta</name>
    <name type="common">Polychaete worm</name>
    <dbReference type="NCBI Taxonomy" id="283909"/>
    <lineage>
        <taxon>Eukaryota</taxon>
        <taxon>Metazoa</taxon>
        <taxon>Spiralia</taxon>
        <taxon>Lophotrochozoa</taxon>
        <taxon>Annelida</taxon>
        <taxon>Polychaeta</taxon>
        <taxon>Sedentaria</taxon>
        <taxon>Scolecida</taxon>
        <taxon>Capitellidae</taxon>
        <taxon>Capitella</taxon>
    </lineage>
</organism>
<feature type="compositionally biased region" description="Basic and acidic residues" evidence="15">
    <location>
        <begin position="672"/>
        <end position="682"/>
    </location>
</feature>
<keyword evidence="3 14" id="KW-0812">Transmembrane</keyword>
<evidence type="ECO:0000256" key="4">
    <source>
        <dbReference type="ARBA" id="ARBA00022737"/>
    </source>
</evidence>
<keyword evidence="5" id="KW-0851">Voltage-gated channel</keyword>
<evidence type="ECO:0000256" key="2">
    <source>
        <dbReference type="ARBA" id="ARBA00022448"/>
    </source>
</evidence>
<dbReference type="SUPFAM" id="SSF54631">
    <property type="entry name" value="CBS-domain pair"/>
    <property type="match status" value="1"/>
</dbReference>
<feature type="domain" description="CBS" evidence="16">
    <location>
        <begin position="718"/>
        <end position="774"/>
    </location>
</feature>
<dbReference type="Pfam" id="PF00654">
    <property type="entry name" value="Voltage_CLC"/>
    <property type="match status" value="1"/>
</dbReference>
<keyword evidence="11 14" id="KW-0868">Chloride</keyword>
<dbReference type="GO" id="GO:0005247">
    <property type="term" value="F:voltage-gated chloride channel activity"/>
    <property type="evidence" value="ECO:0007669"/>
    <property type="project" value="TreeGrafter"/>
</dbReference>
<dbReference type="PROSITE" id="PS51371">
    <property type="entry name" value="CBS"/>
    <property type="match status" value="2"/>
</dbReference>
<dbReference type="EMBL" id="KB304272">
    <property type="protein sequence ID" value="ELU02185.1"/>
    <property type="molecule type" value="Genomic_DNA"/>
</dbReference>
<name>R7U737_CAPTE</name>
<dbReference type="EnsemblMetazoa" id="CapteT218810">
    <property type="protein sequence ID" value="CapteP218810"/>
    <property type="gene ID" value="CapteG218810"/>
</dbReference>
<keyword evidence="4" id="KW-0677">Repeat</keyword>
<comment type="similarity">
    <text evidence="14">Belongs to the chloride channel (TC 2.A.49) family.</text>
</comment>
<evidence type="ECO:0000256" key="9">
    <source>
        <dbReference type="ARBA" id="ARBA00023136"/>
    </source>
</evidence>
<feature type="transmembrane region" description="Helical" evidence="14">
    <location>
        <begin position="435"/>
        <end position="457"/>
    </location>
</feature>
<dbReference type="AlphaFoldDB" id="R7U737"/>
<feature type="transmembrane region" description="Helical" evidence="14">
    <location>
        <begin position="252"/>
        <end position="273"/>
    </location>
</feature>
<dbReference type="CDD" id="cd04591">
    <property type="entry name" value="CBS_pair_voltage-gated_CLC_euk_bac"/>
    <property type="match status" value="1"/>
</dbReference>
<dbReference type="HOGENOM" id="CLU_006904_0_1_1"/>
<dbReference type="PRINTS" id="PR00762">
    <property type="entry name" value="CLCHANNEL"/>
</dbReference>
<dbReference type="InterPro" id="IPR046342">
    <property type="entry name" value="CBS_dom_sf"/>
</dbReference>
<reference evidence="18" key="3">
    <citation type="submission" date="2015-06" db="UniProtKB">
        <authorList>
            <consortium name="EnsemblMetazoa"/>
        </authorList>
    </citation>
    <scope>IDENTIFICATION</scope>
</reference>
<evidence type="ECO:0000256" key="8">
    <source>
        <dbReference type="ARBA" id="ARBA00023122"/>
    </source>
</evidence>
<evidence type="ECO:0000256" key="15">
    <source>
        <dbReference type="SAM" id="MobiDB-lite"/>
    </source>
</evidence>
<feature type="transmembrane region" description="Helical" evidence="14">
    <location>
        <begin position="217"/>
        <end position="240"/>
    </location>
</feature>
<keyword evidence="7 14" id="KW-0406">Ion transport</keyword>